<dbReference type="KEGG" id="abas:ACPOL_1969"/>
<evidence type="ECO:0000313" key="4">
    <source>
        <dbReference type="Proteomes" id="UP000253606"/>
    </source>
</evidence>
<dbReference type="EMBL" id="CP030840">
    <property type="protein sequence ID" value="AXC11305.1"/>
    <property type="molecule type" value="Genomic_DNA"/>
</dbReference>
<evidence type="ECO:0000313" key="3">
    <source>
        <dbReference type="EMBL" id="AXC11305.1"/>
    </source>
</evidence>
<dbReference type="Pfam" id="PF19838">
    <property type="entry name" value="LptD_2"/>
    <property type="match status" value="1"/>
</dbReference>
<proteinExistence type="inferred from homology"/>
<name>A0A2Z5FY39_9BACT</name>
<keyword evidence="4" id="KW-1185">Reference proteome</keyword>
<evidence type="ECO:0000259" key="2">
    <source>
        <dbReference type="Pfam" id="PF19838"/>
    </source>
</evidence>
<feature type="domain" description="LPS-assembly protein LptD central" evidence="2">
    <location>
        <begin position="144"/>
        <end position="221"/>
    </location>
</feature>
<dbReference type="AlphaFoldDB" id="A0A2Z5FY39"/>
<dbReference type="GO" id="GO:0009279">
    <property type="term" value="C:cell outer membrane"/>
    <property type="evidence" value="ECO:0007669"/>
    <property type="project" value="InterPro"/>
</dbReference>
<organism evidence="3 4">
    <name type="scientific">Acidisarcina polymorpha</name>
    <dbReference type="NCBI Taxonomy" id="2211140"/>
    <lineage>
        <taxon>Bacteria</taxon>
        <taxon>Pseudomonadati</taxon>
        <taxon>Acidobacteriota</taxon>
        <taxon>Terriglobia</taxon>
        <taxon>Terriglobales</taxon>
        <taxon>Acidobacteriaceae</taxon>
        <taxon>Acidisarcina</taxon>
    </lineage>
</organism>
<feature type="domain" description="LptD C-terminal" evidence="1">
    <location>
        <begin position="256"/>
        <end position="636"/>
    </location>
</feature>
<protein>
    <submittedName>
        <fullName evidence="3">Outer membrane protein Imp, required for envelope biogenesis / Organic solvent tolerance protein</fullName>
    </submittedName>
</protein>
<gene>
    <name evidence="3" type="ORF">ACPOL_1969</name>
</gene>
<dbReference type="GO" id="GO:0015920">
    <property type="term" value="P:lipopolysaccharide transport"/>
    <property type="evidence" value="ECO:0007669"/>
    <property type="project" value="InterPro"/>
</dbReference>
<dbReference type="GO" id="GO:0043165">
    <property type="term" value="P:Gram-negative-bacterium-type cell outer membrane assembly"/>
    <property type="evidence" value="ECO:0007669"/>
    <property type="project" value="InterPro"/>
</dbReference>
<dbReference type="PANTHER" id="PTHR30189:SF1">
    <property type="entry name" value="LPS-ASSEMBLY PROTEIN LPTD"/>
    <property type="match status" value="1"/>
</dbReference>
<dbReference type="InterPro" id="IPR020889">
    <property type="entry name" value="LipoPS_assembly_LptD"/>
</dbReference>
<dbReference type="Pfam" id="PF04453">
    <property type="entry name" value="LptD"/>
    <property type="match status" value="1"/>
</dbReference>
<dbReference type="InterPro" id="IPR045659">
    <property type="entry name" value="LptD_2"/>
</dbReference>
<accession>A0A2Z5FY39</accession>
<sequence>MWTLSGEAEIDYRNYIVRADKITYNEAIGTVEAVGHLHLEGGPDEEQIDATRGTMNLDAQTGHFYDVSGSIGVRRVPATNSKIYTTSNPFLMTGREVFKDGPERYRVLDGTMTSCHLPKPDWQLLSAKINVADGKATARSTWFTLLRIPLIFLPYVTHPVNTESRQSGLLIPVISNSTTKGVVLGDQIYWVINRSADLTIGTEYYSKRGFAPSAELRYRGKGLDFATANFHALFDRGLPSGLANVPPIDQGGQDVIINARRDFTPQIRAVTNIEYLSSYVYRQAFEPSIVNATNSEVKSEAFVQHEDHGVAESVYLARYQSFQSDTAGDEIRILHLPSFQASAIDHSLWSGRLLGSFAVSLDTLTRSEPLFHARNLERIDLHPRLALPLGFGGWNIRTEIGGRETFYSKSELLPSTLNGEVSPTLQPGSLNRADFETDVDLRPPVVQRDFSAPWMEKLFGGDVRHTIEPDLHYRYVTGVGNFNSVLRVDNVDIVSNTNEIEYGLTQRFFVRNTATHPCRDDEPQTPSGMCGGGAIDRVSWQLAQKYFFDSDFGGAVTEGARNVLATTLDFSGAAFLEGPRSSSPVISRLRLATTSSSDVQWDLDYDPKVGRINSSNIFADLHYGDLHVAAGQFKLVSLDAPVTSPQTVTAAVTRYNQARLSLSYGNSKHAGFGAGVNGGYDFIHEQVQFGTIQASYNWDCCGISVGYRRYSLGPARDESQMVYSITLAGVATAGNFRQSEKVF</sequence>
<dbReference type="PANTHER" id="PTHR30189">
    <property type="entry name" value="LPS-ASSEMBLY PROTEIN"/>
    <property type="match status" value="1"/>
</dbReference>
<dbReference type="GO" id="GO:1990351">
    <property type="term" value="C:transporter complex"/>
    <property type="evidence" value="ECO:0007669"/>
    <property type="project" value="TreeGrafter"/>
</dbReference>
<dbReference type="InterPro" id="IPR050218">
    <property type="entry name" value="LptD"/>
</dbReference>
<dbReference type="InterPro" id="IPR007543">
    <property type="entry name" value="LptD_C"/>
</dbReference>
<reference evidence="3 4" key="1">
    <citation type="journal article" date="2018" name="Front. Microbiol.">
        <title>Hydrolytic Capabilities as a Key to Environmental Success: Chitinolytic and Cellulolytic Acidobacteria From Acidic Sub-arctic Soils and Boreal Peatlands.</title>
        <authorList>
            <person name="Belova S.E."/>
            <person name="Ravin N.V."/>
            <person name="Pankratov T.A."/>
            <person name="Rakitin A.L."/>
            <person name="Ivanova A.A."/>
            <person name="Beletsky A.V."/>
            <person name="Mardanov A.V."/>
            <person name="Sinninghe Damste J.S."/>
            <person name="Dedysh S.N."/>
        </authorList>
    </citation>
    <scope>NUCLEOTIDE SEQUENCE [LARGE SCALE GENOMIC DNA]</scope>
    <source>
        <strain evidence="3 4">SBC82</strain>
    </source>
</reference>
<dbReference type="HAMAP" id="MF_01411">
    <property type="entry name" value="LPS_assembly_LptD"/>
    <property type="match status" value="1"/>
</dbReference>
<evidence type="ECO:0000259" key="1">
    <source>
        <dbReference type="Pfam" id="PF04453"/>
    </source>
</evidence>
<dbReference type="Proteomes" id="UP000253606">
    <property type="component" value="Chromosome"/>
</dbReference>